<dbReference type="InterPro" id="IPR035439">
    <property type="entry name" value="UPF0145_dom_sf"/>
</dbReference>
<evidence type="ECO:0000256" key="2">
    <source>
        <dbReference type="HAMAP-Rule" id="MF_00338"/>
    </source>
</evidence>
<dbReference type="AlphaFoldDB" id="A0AAF0BV30"/>
<gene>
    <name evidence="3" type="ORF">PO878_17875</name>
</gene>
<proteinExistence type="inferred from homology"/>
<dbReference type="HAMAP" id="MF_00338">
    <property type="entry name" value="UPF0145"/>
    <property type="match status" value="1"/>
</dbReference>
<protein>
    <recommendedName>
        <fullName evidence="2">UPF0145 protein PO878_17875</fullName>
    </recommendedName>
</protein>
<dbReference type="Pfam" id="PF01906">
    <property type="entry name" value="YbjQ_1"/>
    <property type="match status" value="1"/>
</dbReference>
<dbReference type="Proteomes" id="UP001216390">
    <property type="component" value="Chromosome"/>
</dbReference>
<dbReference type="RefSeq" id="WP_272735893.1">
    <property type="nucleotide sequence ID" value="NZ_CP116942.1"/>
</dbReference>
<dbReference type="KEGG" id="ima:PO878_17875"/>
<sequence length="115" mass="12149">MPIETTAPTDPLPIPVSTTFDVDGERGRHVGPTFGVIVRSVGFSRNLVGGIKSLKRGDITEYSGTLEEARRHAVERMVEHAQAIGGNAVIGVRFDSSDVGDGLVEVVAYGTAVTL</sequence>
<keyword evidence="4" id="KW-1185">Reference proteome</keyword>
<dbReference type="Gene3D" id="3.30.110.70">
    <property type="entry name" value="Hypothetical protein apc22750. Chain B"/>
    <property type="match status" value="1"/>
</dbReference>
<dbReference type="InterPro" id="IPR002765">
    <property type="entry name" value="UPF0145_YbjQ-like"/>
</dbReference>
<accession>A0AAF0BV30</accession>
<dbReference type="SUPFAM" id="SSF117782">
    <property type="entry name" value="YbjQ-like"/>
    <property type="match status" value="1"/>
</dbReference>
<dbReference type="EMBL" id="CP116942">
    <property type="protein sequence ID" value="WCO66370.1"/>
    <property type="molecule type" value="Genomic_DNA"/>
</dbReference>
<dbReference type="PANTHER" id="PTHR34068">
    <property type="entry name" value="UPF0145 PROTEIN YBJQ"/>
    <property type="match status" value="1"/>
</dbReference>
<reference evidence="3" key="1">
    <citation type="submission" date="2023-01" db="EMBL/GenBank/DDBJ databases">
        <title>The diversity of Class Acidimicrobiia in South China Sea sediment environments and the proposal of Iamia marina sp. nov., a novel species of the genus Iamia.</title>
        <authorList>
            <person name="He Y."/>
            <person name="Tian X."/>
        </authorList>
    </citation>
    <scope>NUCLEOTIDE SEQUENCE</scope>
    <source>
        <strain evidence="3">DSM 19957</strain>
    </source>
</reference>
<organism evidence="3 4">
    <name type="scientific">Iamia majanohamensis</name>
    <dbReference type="NCBI Taxonomy" id="467976"/>
    <lineage>
        <taxon>Bacteria</taxon>
        <taxon>Bacillati</taxon>
        <taxon>Actinomycetota</taxon>
        <taxon>Acidimicrobiia</taxon>
        <taxon>Acidimicrobiales</taxon>
        <taxon>Iamiaceae</taxon>
        <taxon>Iamia</taxon>
    </lineage>
</organism>
<comment type="similarity">
    <text evidence="1 2">Belongs to the UPF0145 family.</text>
</comment>
<name>A0AAF0BV30_9ACTN</name>
<evidence type="ECO:0000256" key="1">
    <source>
        <dbReference type="ARBA" id="ARBA00010751"/>
    </source>
</evidence>
<evidence type="ECO:0000313" key="4">
    <source>
        <dbReference type="Proteomes" id="UP001216390"/>
    </source>
</evidence>
<evidence type="ECO:0000313" key="3">
    <source>
        <dbReference type="EMBL" id="WCO66370.1"/>
    </source>
</evidence>
<dbReference type="PANTHER" id="PTHR34068:SF2">
    <property type="entry name" value="UPF0145 PROTEIN SCO3412"/>
    <property type="match status" value="1"/>
</dbReference>